<dbReference type="Pfam" id="PF02982">
    <property type="entry name" value="Scytalone_dh"/>
    <property type="match status" value="1"/>
</dbReference>
<feature type="domain" description="Scytalone dehydratase-like" evidence="3">
    <location>
        <begin position="5"/>
        <end position="152"/>
    </location>
</feature>
<sequence>MATDLAFSDYLDIRNLTFEWAESYDNKDWESLHKCLAPSIRLDFRSLRGELHEKLSPEDYVVILSGVKILGNKLLKTQHLLGGAKWECLSDGGVKVEHQLRVAHQRYTNDEFSEVANKGHGHGAVALWYRKFEGMWKIEGVAPRLGWFEYDLFGTLDPNGDESS</sequence>
<dbReference type="AlphaFoldDB" id="A0AAJ0CSD5"/>
<dbReference type="Proteomes" id="UP001251528">
    <property type="component" value="Unassembled WGS sequence"/>
</dbReference>
<dbReference type="EMBL" id="JASWJB010000054">
    <property type="protein sequence ID" value="KAK2603903.1"/>
    <property type="molecule type" value="Genomic_DNA"/>
</dbReference>
<dbReference type="GO" id="GO:0016829">
    <property type="term" value="F:lyase activity"/>
    <property type="evidence" value="ECO:0007669"/>
    <property type="project" value="UniProtKB-KW"/>
</dbReference>
<accession>A0AAJ0CSD5</accession>
<dbReference type="InterPro" id="IPR049884">
    <property type="entry name" value="Scytalone_dh"/>
</dbReference>
<reference evidence="4" key="1">
    <citation type="submission" date="2023-06" db="EMBL/GenBank/DDBJ databases">
        <title>Conoideocrella luteorostrata (Hypocreales: Clavicipitaceae), a potential biocontrol fungus for elongate hemlock scale in United States Christmas tree production areas.</title>
        <authorList>
            <person name="Barrett H."/>
            <person name="Lovett B."/>
            <person name="Macias A.M."/>
            <person name="Stajich J.E."/>
            <person name="Kasson M.T."/>
        </authorList>
    </citation>
    <scope>NUCLEOTIDE SEQUENCE</scope>
    <source>
        <strain evidence="4">ARSEF 14590</strain>
    </source>
</reference>
<evidence type="ECO:0000259" key="3">
    <source>
        <dbReference type="Pfam" id="PF02982"/>
    </source>
</evidence>
<evidence type="ECO:0000256" key="2">
    <source>
        <dbReference type="ARBA" id="ARBA00023239"/>
    </source>
</evidence>
<organism evidence="4 5">
    <name type="scientific">Conoideocrella luteorostrata</name>
    <dbReference type="NCBI Taxonomy" id="1105319"/>
    <lineage>
        <taxon>Eukaryota</taxon>
        <taxon>Fungi</taxon>
        <taxon>Dikarya</taxon>
        <taxon>Ascomycota</taxon>
        <taxon>Pezizomycotina</taxon>
        <taxon>Sordariomycetes</taxon>
        <taxon>Hypocreomycetidae</taxon>
        <taxon>Hypocreales</taxon>
        <taxon>Clavicipitaceae</taxon>
        <taxon>Conoideocrella</taxon>
    </lineage>
</organism>
<evidence type="ECO:0000313" key="5">
    <source>
        <dbReference type="Proteomes" id="UP001251528"/>
    </source>
</evidence>
<name>A0AAJ0CSD5_9HYPO</name>
<protein>
    <recommendedName>
        <fullName evidence="3">Scytalone dehydratase-like domain-containing protein</fullName>
    </recommendedName>
</protein>
<comment type="similarity">
    <text evidence="1">Belongs to the scytalone dehydratase family.</text>
</comment>
<evidence type="ECO:0000256" key="1">
    <source>
        <dbReference type="ARBA" id="ARBA00008584"/>
    </source>
</evidence>
<proteinExistence type="inferred from homology"/>
<dbReference type="InterPro" id="IPR032710">
    <property type="entry name" value="NTF2-like_dom_sf"/>
</dbReference>
<dbReference type="Gene3D" id="3.10.450.50">
    <property type="match status" value="1"/>
</dbReference>
<keyword evidence="2" id="KW-0456">Lyase</keyword>
<keyword evidence="5" id="KW-1185">Reference proteome</keyword>
<comment type="caution">
    <text evidence="4">The sequence shown here is derived from an EMBL/GenBank/DDBJ whole genome shotgun (WGS) entry which is preliminary data.</text>
</comment>
<evidence type="ECO:0000313" key="4">
    <source>
        <dbReference type="EMBL" id="KAK2603903.1"/>
    </source>
</evidence>
<gene>
    <name evidence="4" type="ORF">QQS21_003938</name>
</gene>
<dbReference type="SUPFAM" id="SSF54427">
    <property type="entry name" value="NTF2-like"/>
    <property type="match status" value="1"/>
</dbReference>